<name>A0A3M7R4T4_BRAPC</name>
<dbReference type="Proteomes" id="UP000276133">
    <property type="component" value="Unassembled WGS sequence"/>
</dbReference>
<evidence type="ECO:0000256" key="2">
    <source>
        <dbReference type="SAM" id="MobiDB-lite"/>
    </source>
</evidence>
<accession>A0A3M7R4T4</accession>
<proteinExistence type="predicted"/>
<dbReference type="EMBL" id="REGN01004219">
    <property type="protein sequence ID" value="RNA18556.1"/>
    <property type="molecule type" value="Genomic_DNA"/>
</dbReference>
<feature type="region of interest" description="Disordered" evidence="2">
    <location>
        <begin position="1"/>
        <end position="20"/>
    </location>
</feature>
<protein>
    <submittedName>
        <fullName evidence="3">Uncharacterized protein</fullName>
    </submittedName>
</protein>
<dbReference type="AlphaFoldDB" id="A0A3M7R4T4"/>
<feature type="compositionally biased region" description="Polar residues" evidence="2">
    <location>
        <begin position="27"/>
        <end position="36"/>
    </location>
</feature>
<reference evidence="3 4" key="1">
    <citation type="journal article" date="2018" name="Sci. Rep.">
        <title>Genomic signatures of local adaptation to the degree of environmental predictability in rotifers.</title>
        <authorList>
            <person name="Franch-Gras L."/>
            <person name="Hahn C."/>
            <person name="Garcia-Roger E.M."/>
            <person name="Carmona M.J."/>
            <person name="Serra M."/>
            <person name="Gomez A."/>
        </authorList>
    </citation>
    <scope>NUCLEOTIDE SEQUENCE [LARGE SCALE GENOMIC DNA]</scope>
    <source>
        <strain evidence="3">HYR1</strain>
    </source>
</reference>
<evidence type="ECO:0000313" key="3">
    <source>
        <dbReference type="EMBL" id="RNA18556.1"/>
    </source>
</evidence>
<feature type="compositionally biased region" description="Basic and acidic residues" evidence="2">
    <location>
        <begin position="921"/>
        <end position="938"/>
    </location>
</feature>
<feature type="coiled-coil region" evidence="1">
    <location>
        <begin position="115"/>
        <end position="203"/>
    </location>
</feature>
<feature type="compositionally biased region" description="Basic and acidic residues" evidence="2">
    <location>
        <begin position="38"/>
        <end position="51"/>
    </location>
</feature>
<sequence>MEKEIKGSLKNDIPDEEMNDKVGETQILKQTKSNCPDKNCDGNEGKRECDRNGKSLEDEINKLREKSHSMEQKLIEKENNEMFKKDKAKILDLEVTIRKNKSDHENQIDLSRSNIKLLTDMNKTLKFENDELKNQVINANLDSNDFTVKLNNQIAAHQNELSDLNRLFDDERTVLKTQKSEIIQNLNRELNYAKKDLEDSKDKAKILDLEETIRQTNCDFENKYDSIKTNNELLNDFNANLKAENDLLKQRVLNSENDLGANQLTLNKLQLELMQVKNDLEDQKELTKKMDIFESQIRGCPTFMPKPTPSYSFESLTIPNQFCQESINKSTQSAFNDEQNLFHDINAELRKIYFGDPTQLSKYFMILRSHVLNNTMDTGLFVSVNKIHTYKAKIYQEDPIIGQFSGFGKYNGLPVYVGSRGGVYINAKTKQYLSDETINCWIHKDLLRTMRLISGIELQELILRGPNSLPSIPESEEKIQIDDDFKSIDINISKDEVAILESFILIYDYSSQFNSSFSDFLSEKIQEKGFSCWVSCRSNRFKKRFSQKKKSPYWSGTYQYDTERNKRANHFSNELCVKVTFEKKNDHKKANKVNKCSGYKRQRQSEIVMGNGIVSTIIEDTIHNQENQAFLDQKITSRFTLGMMKSALKHFYKISNEAFVDALAAINLTDQIFSESETHLKGYVQEISLSPFGFLMLSQIQERNLSNSYISCERTTKENERDNEFQILLEESEALASGESIEKSSPFKIFFDGLIERYQKSILNDGIVDSSYYCPELFKILENQLYLLPLWTGIMITPNKISHKIKTRLTNNPVENWFGQLKHSMNFIQLTTSEIVAKSYKRLVSNYIKFYCSDYNFESTLFKKKPTEKWSDKNRTKRKRNKKDTFFQSNNFSNLNYNLFGFDSEHFTNAFKMSKESSNPKNDERTSNDDQQSHSDTEKFDSVESKFNLMNVQEFKVFVKIEFERFIEKNCANFNILRYKFNENAINFNLLIDLLRTSTLVLEYKQFYVTAKVMIETRQQELSIRFFRLFPNRSE</sequence>
<keyword evidence="4" id="KW-1185">Reference proteome</keyword>
<organism evidence="3 4">
    <name type="scientific">Brachionus plicatilis</name>
    <name type="common">Marine rotifer</name>
    <name type="synonym">Brachionus muelleri</name>
    <dbReference type="NCBI Taxonomy" id="10195"/>
    <lineage>
        <taxon>Eukaryota</taxon>
        <taxon>Metazoa</taxon>
        <taxon>Spiralia</taxon>
        <taxon>Gnathifera</taxon>
        <taxon>Rotifera</taxon>
        <taxon>Eurotatoria</taxon>
        <taxon>Monogononta</taxon>
        <taxon>Pseudotrocha</taxon>
        <taxon>Ploima</taxon>
        <taxon>Brachionidae</taxon>
        <taxon>Brachionus</taxon>
    </lineage>
</organism>
<evidence type="ECO:0000256" key="1">
    <source>
        <dbReference type="SAM" id="Coils"/>
    </source>
</evidence>
<gene>
    <name evidence="3" type="ORF">BpHYR1_022731</name>
</gene>
<keyword evidence="1" id="KW-0175">Coiled coil</keyword>
<feature type="region of interest" description="Disordered" evidence="2">
    <location>
        <begin position="25"/>
        <end position="51"/>
    </location>
</feature>
<feature type="coiled-coil region" evidence="1">
    <location>
        <begin position="238"/>
        <end position="286"/>
    </location>
</feature>
<comment type="caution">
    <text evidence="3">The sequence shown here is derived from an EMBL/GenBank/DDBJ whole genome shotgun (WGS) entry which is preliminary data.</text>
</comment>
<evidence type="ECO:0000313" key="4">
    <source>
        <dbReference type="Proteomes" id="UP000276133"/>
    </source>
</evidence>
<feature type="region of interest" description="Disordered" evidence="2">
    <location>
        <begin position="914"/>
        <end position="938"/>
    </location>
</feature>